<sequence>MFLNDQETATDLLYFEAISRTVVRLIDASKNDPLTIGIHGDWGAGKSSILKMIQSSWEDDDGTLCVWFNGWAFEGFDDAKTVVIETVVEELTRARPKMAGVKEAATKLRKRIDWLKLARKTGGLALTAFSGVPTPDLVSDAVGLIKGLVDNPGEAISIEKLVDWASTASEFVKDAPEEAGGSPAHMHAFREEFVALLDAAKIKRLVVMVDDLDRCLPSTAIATLEAIRLFLFVERTAFIIGADEAMIEYAVKDHFPDLPPSSGPVTYSRNYLEKLIQVPFRIPALGAAETRIYVSLLLAENALGSDDPTFARLISAARDQLKKPWLIQGLDRSAIEEKLGKLPAPIENALAISAQVSAVLSEGAHGNPRQIKRFLNTMMLREAIAEERGFADDIERSTLAKIMLAERFAPSFYGELAKLAAGDINGSPKAIKALEGHAKVSGSAQSVSAADEEPVEPPSEVGEWLTSEWIIRWAKTEPKLAGKDLRPYVFVTRDKRSALSGVAAHQHLEAIIEKLMAGRIAVAQSAEDVSKLTGMEPETVFNALRDNILASDKPSKKPDGVDGLALLVEIHPALQGRLVELLEALPTGRIGTWAVSSWSKALQSDNWIDRFDLVKEQWAKQSENKTLQSAAKASKSLPRVRSV</sequence>
<reference evidence="2 3" key="1">
    <citation type="submission" date="2019-04" db="EMBL/GenBank/DDBJ databases">
        <title>Draft Whole-Genome sequence of the purple photosynthetic bacterium Rhodobacter capsulatus SP108 with an indigenous class A beta-lactamase.</title>
        <authorList>
            <person name="Robertson S."/>
            <person name="Meyer T.E."/>
            <person name="Kyndt J.A."/>
        </authorList>
    </citation>
    <scope>NUCLEOTIDE SEQUENCE [LARGE SCALE GENOMIC DNA]</scope>
    <source>
        <strain evidence="2 3">SP108</strain>
    </source>
</reference>
<accession>A0A4U1JKX7</accession>
<dbReference type="InterPro" id="IPR052754">
    <property type="entry name" value="NTPase_KAP_P-loop"/>
</dbReference>
<dbReference type="InterPro" id="IPR049673">
    <property type="entry name" value="QatA"/>
</dbReference>
<dbReference type="OrthoDB" id="88903at2"/>
<organism evidence="2 3">
    <name type="scientific">Rhodobacter capsulatus</name>
    <name type="common">Rhodopseudomonas capsulata</name>
    <dbReference type="NCBI Taxonomy" id="1061"/>
    <lineage>
        <taxon>Bacteria</taxon>
        <taxon>Pseudomonadati</taxon>
        <taxon>Pseudomonadota</taxon>
        <taxon>Alphaproteobacteria</taxon>
        <taxon>Rhodobacterales</taxon>
        <taxon>Rhodobacter group</taxon>
        <taxon>Rhodobacter</taxon>
    </lineage>
</organism>
<dbReference type="RefSeq" id="WP_136909621.1">
    <property type="nucleotide sequence ID" value="NZ_SWJZ01000134.1"/>
</dbReference>
<evidence type="ECO:0000313" key="3">
    <source>
        <dbReference type="Proteomes" id="UP000310597"/>
    </source>
</evidence>
<dbReference type="PANTHER" id="PTHR22674">
    <property type="entry name" value="NTPASE, KAP FAMILY P-LOOP DOMAIN-CONTAINING 1"/>
    <property type="match status" value="1"/>
</dbReference>
<dbReference type="EMBL" id="SWJZ01000134">
    <property type="protein sequence ID" value="TKD13456.1"/>
    <property type="molecule type" value="Genomic_DNA"/>
</dbReference>
<evidence type="ECO:0000313" key="2">
    <source>
        <dbReference type="EMBL" id="TKD13456.1"/>
    </source>
</evidence>
<dbReference type="Gene3D" id="3.40.50.300">
    <property type="entry name" value="P-loop containing nucleotide triphosphate hydrolases"/>
    <property type="match status" value="1"/>
</dbReference>
<evidence type="ECO:0000259" key="1">
    <source>
        <dbReference type="Pfam" id="PF07693"/>
    </source>
</evidence>
<proteinExistence type="predicted"/>
<dbReference type="NCBIfam" id="NF041923">
    <property type="entry name" value="QatA"/>
    <property type="match status" value="1"/>
</dbReference>
<dbReference type="InterPro" id="IPR011646">
    <property type="entry name" value="KAP_P-loop"/>
</dbReference>
<dbReference type="SUPFAM" id="SSF52540">
    <property type="entry name" value="P-loop containing nucleoside triphosphate hydrolases"/>
    <property type="match status" value="1"/>
</dbReference>
<comment type="caution">
    <text evidence="2">The sequence shown here is derived from an EMBL/GenBank/DDBJ whole genome shotgun (WGS) entry which is preliminary data.</text>
</comment>
<name>A0A4U1JKX7_RHOCA</name>
<dbReference type="Pfam" id="PF07693">
    <property type="entry name" value="KAP_NTPase"/>
    <property type="match status" value="1"/>
</dbReference>
<feature type="domain" description="KAP NTPase" evidence="1">
    <location>
        <begin position="16"/>
        <end position="384"/>
    </location>
</feature>
<dbReference type="InterPro" id="IPR027417">
    <property type="entry name" value="P-loop_NTPase"/>
</dbReference>
<dbReference type="Proteomes" id="UP000310597">
    <property type="component" value="Unassembled WGS sequence"/>
</dbReference>
<gene>
    <name evidence="2" type="ORF">FBT96_19560</name>
</gene>
<dbReference type="PANTHER" id="PTHR22674:SF6">
    <property type="entry name" value="NTPASE KAP FAMILY P-LOOP DOMAIN-CONTAINING PROTEIN 1"/>
    <property type="match status" value="1"/>
</dbReference>
<dbReference type="AlphaFoldDB" id="A0A4U1JKX7"/>
<protein>
    <submittedName>
        <fullName evidence="2">NTPase KAP</fullName>
    </submittedName>
</protein>